<feature type="region of interest" description="Disordered" evidence="1">
    <location>
        <begin position="113"/>
        <end position="222"/>
    </location>
</feature>
<feature type="compositionally biased region" description="Basic and acidic residues" evidence="1">
    <location>
        <begin position="199"/>
        <end position="210"/>
    </location>
</feature>
<organism evidence="2 3">
    <name type="scientific">Kingdonia uniflora</name>
    <dbReference type="NCBI Taxonomy" id="39325"/>
    <lineage>
        <taxon>Eukaryota</taxon>
        <taxon>Viridiplantae</taxon>
        <taxon>Streptophyta</taxon>
        <taxon>Embryophyta</taxon>
        <taxon>Tracheophyta</taxon>
        <taxon>Spermatophyta</taxon>
        <taxon>Magnoliopsida</taxon>
        <taxon>Ranunculales</taxon>
        <taxon>Circaeasteraceae</taxon>
        <taxon>Kingdonia</taxon>
    </lineage>
</organism>
<sequence length="236" mass="26503">MPLKKKVEGTKIEALTDEQLDHVSLVLVKTLIPKIPNKGLEGLEVVKYLTVQNKVEVERKVNLEAIFSEYGGNRLETSVICLDVFIIILSKTLICYEVFVHLLYVKWKKGDEIDDEDKKDDDDEKDGEEKAPSDEEEQPQVAEEEKIQKTSVDQTTAVSGKEQTMEVAKIEVAFSHQEEDVNEANQTSVDQTAGLSVEEQSKEEVVEGKDNNNGTSLKKPDPVKIIKDMVVDQTNV</sequence>
<evidence type="ECO:0000313" key="2">
    <source>
        <dbReference type="EMBL" id="KAF6162883.1"/>
    </source>
</evidence>
<feature type="compositionally biased region" description="Polar residues" evidence="1">
    <location>
        <begin position="149"/>
        <end position="162"/>
    </location>
</feature>
<evidence type="ECO:0000256" key="1">
    <source>
        <dbReference type="SAM" id="MobiDB-lite"/>
    </source>
</evidence>
<name>A0A7J7N725_9MAGN</name>
<keyword evidence="3" id="KW-1185">Reference proteome</keyword>
<reference evidence="2 3" key="1">
    <citation type="journal article" date="2020" name="IScience">
        <title>Genome Sequencing of the Endangered Kingdonia uniflora (Circaeasteraceae, Ranunculales) Reveals Potential Mechanisms of Evolutionary Specialization.</title>
        <authorList>
            <person name="Sun Y."/>
            <person name="Deng T."/>
            <person name="Zhang A."/>
            <person name="Moore M.J."/>
            <person name="Landis J.B."/>
            <person name="Lin N."/>
            <person name="Zhang H."/>
            <person name="Zhang X."/>
            <person name="Huang J."/>
            <person name="Zhang X."/>
            <person name="Sun H."/>
            <person name="Wang H."/>
        </authorList>
    </citation>
    <scope>NUCLEOTIDE SEQUENCE [LARGE SCALE GENOMIC DNA]</scope>
    <source>
        <strain evidence="2">TB1705</strain>
        <tissue evidence="2">Leaf</tissue>
    </source>
</reference>
<dbReference type="EMBL" id="JACGCM010001009">
    <property type="protein sequence ID" value="KAF6162883.1"/>
    <property type="molecule type" value="Genomic_DNA"/>
</dbReference>
<evidence type="ECO:0000313" key="3">
    <source>
        <dbReference type="Proteomes" id="UP000541444"/>
    </source>
</evidence>
<comment type="caution">
    <text evidence="2">The sequence shown here is derived from an EMBL/GenBank/DDBJ whole genome shotgun (WGS) entry which is preliminary data.</text>
</comment>
<protein>
    <submittedName>
        <fullName evidence="2">Uncharacterized protein</fullName>
    </submittedName>
</protein>
<feature type="compositionally biased region" description="Polar residues" evidence="1">
    <location>
        <begin position="183"/>
        <end position="194"/>
    </location>
</feature>
<accession>A0A7J7N725</accession>
<feature type="compositionally biased region" description="Acidic residues" evidence="1">
    <location>
        <begin position="113"/>
        <end position="126"/>
    </location>
</feature>
<gene>
    <name evidence="2" type="ORF">GIB67_021032</name>
</gene>
<dbReference type="AlphaFoldDB" id="A0A7J7N725"/>
<proteinExistence type="predicted"/>
<dbReference type="Proteomes" id="UP000541444">
    <property type="component" value="Unassembled WGS sequence"/>
</dbReference>